<keyword evidence="4" id="KW-1185">Reference proteome</keyword>
<reference evidence="3 4" key="1">
    <citation type="journal article" date="2023" name="Arcadia Sci">
        <title>De novo assembly of a long-read Amblyomma americanum tick genome.</title>
        <authorList>
            <person name="Chou S."/>
            <person name="Poskanzer K.E."/>
            <person name="Rollins M."/>
            <person name="Thuy-Boun P.S."/>
        </authorList>
    </citation>
    <scope>NUCLEOTIDE SEQUENCE [LARGE SCALE GENOMIC DNA]</scope>
    <source>
        <strain evidence="3">F_SG_1</strain>
        <tissue evidence="3">Salivary glands</tissue>
    </source>
</reference>
<comment type="caution">
    <text evidence="3">The sequence shown here is derived from an EMBL/GenBank/DDBJ whole genome shotgun (WGS) entry which is preliminary data.</text>
</comment>
<gene>
    <name evidence="3" type="ORF">V5799_029072</name>
</gene>
<dbReference type="AlphaFoldDB" id="A0AAQ4ES78"/>
<name>A0AAQ4ES78_AMBAM</name>
<feature type="compositionally biased region" description="Polar residues" evidence="1">
    <location>
        <begin position="76"/>
        <end position="91"/>
    </location>
</feature>
<dbReference type="Gene3D" id="2.60.210.10">
    <property type="entry name" value="Apoptosis, Tumor Necrosis Factor Receptor Associated Protein 2, Chain A"/>
    <property type="match status" value="1"/>
</dbReference>
<dbReference type="SUPFAM" id="SSF49599">
    <property type="entry name" value="TRAF domain-like"/>
    <property type="match status" value="1"/>
</dbReference>
<protein>
    <recommendedName>
        <fullName evidence="2">TRAF1-6 MATH domain-containing protein</fullName>
    </recommendedName>
</protein>
<evidence type="ECO:0000256" key="1">
    <source>
        <dbReference type="SAM" id="MobiDB-lite"/>
    </source>
</evidence>
<feature type="domain" description="TRAF1-6 MATH" evidence="2">
    <location>
        <begin position="247"/>
        <end position="355"/>
    </location>
</feature>
<dbReference type="InterPro" id="IPR008974">
    <property type="entry name" value="TRAF-like"/>
</dbReference>
<sequence>MVSVVTSEAATVPGDLASSDAEKQTTTAQESGNVEKEGKCDPLQGQPAMTDSVAPSHDEVEGDFNPQVSAGGDGGQATTSDVSNPTTLTPTSVNPSDDALLFLLSGYIKPVNRFLCTIFKGINDVYDALEEFEPEDLTLVLKDCEELRASMREECLGWGAIRDQIQQEVAKVFDAIRGQVHIMSGEDLFEDPVGKKIDGLMNMGKHILRERIRDSVPVQWHLDRWSELKARAVATGTAADYYSGIRTTFFGYFIVPGLLLEKTASKLMLRSSFYVRKGDFDDFLQWPIEKEFTLSILHPTDKEKVRRLVVDTRMGLTERYARPGNETREPVSSTKSLKANYIDANGFVEGDKLLLQFEVK</sequence>
<evidence type="ECO:0000259" key="2">
    <source>
        <dbReference type="Pfam" id="PF21355"/>
    </source>
</evidence>
<organism evidence="3 4">
    <name type="scientific">Amblyomma americanum</name>
    <name type="common">Lone star tick</name>
    <dbReference type="NCBI Taxonomy" id="6943"/>
    <lineage>
        <taxon>Eukaryota</taxon>
        <taxon>Metazoa</taxon>
        <taxon>Ecdysozoa</taxon>
        <taxon>Arthropoda</taxon>
        <taxon>Chelicerata</taxon>
        <taxon>Arachnida</taxon>
        <taxon>Acari</taxon>
        <taxon>Parasitiformes</taxon>
        <taxon>Ixodida</taxon>
        <taxon>Ixodoidea</taxon>
        <taxon>Ixodidae</taxon>
        <taxon>Amblyomminae</taxon>
        <taxon>Amblyomma</taxon>
    </lineage>
</organism>
<evidence type="ECO:0000313" key="3">
    <source>
        <dbReference type="EMBL" id="KAK8777581.1"/>
    </source>
</evidence>
<dbReference type="Pfam" id="PF21355">
    <property type="entry name" value="TRAF-mep_MATH"/>
    <property type="match status" value="1"/>
</dbReference>
<evidence type="ECO:0000313" key="4">
    <source>
        <dbReference type="Proteomes" id="UP001321473"/>
    </source>
</evidence>
<dbReference type="EMBL" id="JARKHS020011681">
    <property type="protein sequence ID" value="KAK8777581.1"/>
    <property type="molecule type" value="Genomic_DNA"/>
</dbReference>
<dbReference type="InterPro" id="IPR049342">
    <property type="entry name" value="TRAF1-6_MATH_dom"/>
</dbReference>
<feature type="region of interest" description="Disordered" evidence="1">
    <location>
        <begin position="1"/>
        <end position="91"/>
    </location>
</feature>
<dbReference type="Proteomes" id="UP001321473">
    <property type="component" value="Unassembled WGS sequence"/>
</dbReference>
<proteinExistence type="predicted"/>
<accession>A0AAQ4ES78</accession>